<sequence>MKQSNHIAFIIRALLLSVPVFTSLSCTEKGGLPPVIKFAESIYTAKAGKEITIEPAVENGEGASFEWESDGILLSTDKIFSHTFEEPGSVYIMLTVTNNSGSDSEEIRIDVASRQVPVISLNVPEGGYNIPVGGSLEIVPVVKNGENAAFSWALDGKEVSSEKSYVFTGERIGSYSMSLTVGNEDGSDSESFIVNVLDPADIPFEWNFEKDTYHVSSGRRIRLVPFGIKNAEDAVYTWKINGEEVQSSDAPQYVFTAPEYTASEQDTYTAVITMSNSYTTVSKTLAVIVCPPEGTYKRPATGNLLWDRVYEYMPAPGQFINEDCNAGTMDEATAYAESRLSEGKYVSLGGFGGYIVLGFDHSIENSGDYDFGITGNSYQGSSEPGIVWVMQDENGDGLPNDTWYELKGSEYAKAETLNDYEVTYYRPSSPQMPVQWEDNLGNTGTIDYISGVHTQDYYYPEWVKAGSYTLTGTRLAPNTEESSPNYWINHEYEWGYADNYSPVDRDGIADGYGVSAEGNASTTSEGNASTNRFRISDAVTFDGQPARLAYIDFIKICTGVNAKAGWIGEISTEVCGAAEIRP</sequence>
<feature type="signal peptide" evidence="6">
    <location>
        <begin position="1"/>
        <end position="22"/>
    </location>
</feature>
<comment type="caution">
    <text evidence="8">The sequence shown here is derived from an EMBL/GenBank/DDBJ whole genome shotgun (WGS) entry which is preliminary data.</text>
</comment>
<feature type="domain" description="PKD" evidence="7">
    <location>
        <begin position="34"/>
        <end position="111"/>
    </location>
</feature>
<evidence type="ECO:0000259" key="7">
    <source>
        <dbReference type="PROSITE" id="PS50093"/>
    </source>
</evidence>
<evidence type="ECO:0000256" key="6">
    <source>
        <dbReference type="SAM" id="SignalP"/>
    </source>
</evidence>
<dbReference type="InterPro" id="IPR013783">
    <property type="entry name" value="Ig-like_fold"/>
</dbReference>
<dbReference type="Proteomes" id="UP000823772">
    <property type="component" value="Unassembled WGS sequence"/>
</dbReference>
<evidence type="ECO:0000313" key="8">
    <source>
        <dbReference type="EMBL" id="MBO8481971.1"/>
    </source>
</evidence>
<dbReference type="PROSITE" id="PS50093">
    <property type="entry name" value="PKD"/>
    <property type="match status" value="1"/>
</dbReference>
<protein>
    <submittedName>
        <fullName evidence="8">Cell surface protein</fullName>
    </submittedName>
</protein>
<gene>
    <name evidence="8" type="ORF">IAC87_05440</name>
</gene>
<keyword evidence="6" id="KW-0732">Signal</keyword>
<dbReference type="GO" id="GO:0005886">
    <property type="term" value="C:plasma membrane"/>
    <property type="evidence" value="ECO:0007669"/>
    <property type="project" value="TreeGrafter"/>
</dbReference>
<evidence type="ECO:0000313" key="9">
    <source>
        <dbReference type="Proteomes" id="UP000823772"/>
    </source>
</evidence>
<keyword evidence="4" id="KW-1133">Transmembrane helix</keyword>
<dbReference type="InterPro" id="IPR035986">
    <property type="entry name" value="PKD_dom_sf"/>
</dbReference>
<dbReference type="InterPro" id="IPR041696">
    <property type="entry name" value="PKD_3"/>
</dbReference>
<comment type="subcellular location">
    <subcellularLocation>
        <location evidence="1">Membrane</location>
        <topology evidence="1">Multi-pass membrane protein</topology>
    </subcellularLocation>
</comment>
<feature type="chain" id="PRO_5038499081" evidence="6">
    <location>
        <begin position="23"/>
        <end position="582"/>
    </location>
</feature>
<keyword evidence="2" id="KW-0812">Transmembrane</keyword>
<reference evidence="8" key="2">
    <citation type="journal article" date="2021" name="PeerJ">
        <title>Extensive microbial diversity within the chicken gut microbiome revealed by metagenomics and culture.</title>
        <authorList>
            <person name="Gilroy R."/>
            <person name="Ravi A."/>
            <person name="Getino M."/>
            <person name="Pursley I."/>
            <person name="Horton D.L."/>
            <person name="Alikhan N.F."/>
            <person name="Baker D."/>
            <person name="Gharbi K."/>
            <person name="Hall N."/>
            <person name="Watson M."/>
            <person name="Adriaenssens E.M."/>
            <person name="Foster-Nyarko E."/>
            <person name="Jarju S."/>
            <person name="Secka A."/>
            <person name="Antonio M."/>
            <person name="Oren A."/>
            <person name="Chaudhuri R.R."/>
            <person name="La Ragione R."/>
            <person name="Hildebrand F."/>
            <person name="Pallen M.J."/>
        </authorList>
    </citation>
    <scope>NUCLEOTIDE SEQUENCE</scope>
    <source>
        <strain evidence="8">B3-2255</strain>
    </source>
</reference>
<reference evidence="8" key="1">
    <citation type="submission" date="2020-10" db="EMBL/GenBank/DDBJ databases">
        <authorList>
            <person name="Gilroy R."/>
        </authorList>
    </citation>
    <scope>NUCLEOTIDE SEQUENCE</scope>
    <source>
        <strain evidence="8">B3-2255</strain>
    </source>
</reference>
<dbReference type="EMBL" id="JADILY010000111">
    <property type="protein sequence ID" value="MBO8481971.1"/>
    <property type="molecule type" value="Genomic_DNA"/>
</dbReference>
<dbReference type="Gene3D" id="2.60.40.10">
    <property type="entry name" value="Immunoglobulins"/>
    <property type="match status" value="1"/>
</dbReference>
<dbReference type="PANTHER" id="PTHR46730:SF4">
    <property type="entry name" value="POLYCYSTIC KIDNEY DISEASE PROTEIN 1-LIKE 1"/>
    <property type="match status" value="1"/>
</dbReference>
<dbReference type="SMART" id="SM00089">
    <property type="entry name" value="PKD"/>
    <property type="match status" value="3"/>
</dbReference>
<dbReference type="PROSITE" id="PS51257">
    <property type="entry name" value="PROKAR_LIPOPROTEIN"/>
    <property type="match status" value="1"/>
</dbReference>
<organism evidence="8 9">
    <name type="scientific">Candidatus Merdivivens faecigallinarum</name>
    <dbReference type="NCBI Taxonomy" id="2840871"/>
    <lineage>
        <taxon>Bacteria</taxon>
        <taxon>Pseudomonadati</taxon>
        <taxon>Bacteroidota</taxon>
        <taxon>Bacteroidia</taxon>
        <taxon>Bacteroidales</taxon>
        <taxon>Muribaculaceae</taxon>
        <taxon>Muribaculaceae incertae sedis</taxon>
        <taxon>Candidatus Merdivivens</taxon>
    </lineage>
</organism>
<name>A0A9D9J1B7_9BACT</name>
<keyword evidence="5" id="KW-0472">Membrane</keyword>
<proteinExistence type="predicted"/>
<evidence type="ECO:0000256" key="3">
    <source>
        <dbReference type="ARBA" id="ARBA00022737"/>
    </source>
</evidence>
<dbReference type="InterPro" id="IPR000601">
    <property type="entry name" value="PKD_dom"/>
</dbReference>
<dbReference type="InterPro" id="IPR022409">
    <property type="entry name" value="PKD/Chitinase_dom"/>
</dbReference>
<dbReference type="AlphaFoldDB" id="A0A9D9J1B7"/>
<keyword evidence="3" id="KW-0677">Repeat</keyword>
<evidence type="ECO:0000256" key="2">
    <source>
        <dbReference type="ARBA" id="ARBA00022692"/>
    </source>
</evidence>
<dbReference type="PANTHER" id="PTHR46730">
    <property type="entry name" value="POLYCYSTIN-1"/>
    <property type="match status" value="1"/>
</dbReference>
<evidence type="ECO:0000256" key="1">
    <source>
        <dbReference type="ARBA" id="ARBA00004141"/>
    </source>
</evidence>
<dbReference type="SUPFAM" id="SSF49299">
    <property type="entry name" value="PKD domain"/>
    <property type="match status" value="2"/>
</dbReference>
<dbReference type="GO" id="GO:0005261">
    <property type="term" value="F:monoatomic cation channel activity"/>
    <property type="evidence" value="ECO:0007669"/>
    <property type="project" value="TreeGrafter"/>
</dbReference>
<evidence type="ECO:0000256" key="5">
    <source>
        <dbReference type="ARBA" id="ARBA00023136"/>
    </source>
</evidence>
<dbReference type="Pfam" id="PF16820">
    <property type="entry name" value="PKD_3"/>
    <property type="match status" value="3"/>
</dbReference>
<dbReference type="GO" id="GO:0006816">
    <property type="term" value="P:calcium ion transport"/>
    <property type="evidence" value="ECO:0007669"/>
    <property type="project" value="TreeGrafter"/>
</dbReference>
<evidence type="ECO:0000256" key="4">
    <source>
        <dbReference type="ARBA" id="ARBA00022989"/>
    </source>
</evidence>
<accession>A0A9D9J1B7</accession>